<sequence length="103" mass="11779">MPRDEEKAPAIPQQQQQQNKAPLSKILLVCMISYVGYLLLGAWCYYVEQRHEEEFHNQKSQDADWAEKGLVLELRVATIGKHPSIHNQALPPVTQRAFVLLLA</sequence>
<protein>
    <submittedName>
        <fullName evidence="3">Uncharacterized protein</fullName>
    </submittedName>
</protein>
<organism evidence="3 4">
    <name type="scientific">Folsomia candida</name>
    <name type="common">Springtail</name>
    <dbReference type="NCBI Taxonomy" id="158441"/>
    <lineage>
        <taxon>Eukaryota</taxon>
        <taxon>Metazoa</taxon>
        <taxon>Ecdysozoa</taxon>
        <taxon>Arthropoda</taxon>
        <taxon>Hexapoda</taxon>
        <taxon>Collembola</taxon>
        <taxon>Entomobryomorpha</taxon>
        <taxon>Isotomoidea</taxon>
        <taxon>Isotomidae</taxon>
        <taxon>Proisotominae</taxon>
        <taxon>Folsomia</taxon>
    </lineage>
</organism>
<proteinExistence type="predicted"/>
<dbReference type="AlphaFoldDB" id="A0A226E019"/>
<accession>A0A226E019</accession>
<dbReference type="EMBL" id="LNIX01000008">
    <property type="protein sequence ID" value="OXA50630.1"/>
    <property type="molecule type" value="Genomic_DNA"/>
</dbReference>
<dbReference type="Proteomes" id="UP000198287">
    <property type="component" value="Unassembled WGS sequence"/>
</dbReference>
<keyword evidence="2" id="KW-1133">Transmembrane helix</keyword>
<evidence type="ECO:0000256" key="1">
    <source>
        <dbReference type="SAM" id="MobiDB-lite"/>
    </source>
</evidence>
<keyword evidence="2" id="KW-0812">Transmembrane</keyword>
<feature type="transmembrane region" description="Helical" evidence="2">
    <location>
        <begin position="26"/>
        <end position="47"/>
    </location>
</feature>
<keyword evidence="4" id="KW-1185">Reference proteome</keyword>
<evidence type="ECO:0000313" key="4">
    <source>
        <dbReference type="Proteomes" id="UP000198287"/>
    </source>
</evidence>
<keyword evidence="2" id="KW-0472">Membrane</keyword>
<feature type="region of interest" description="Disordered" evidence="1">
    <location>
        <begin position="1"/>
        <end position="20"/>
    </location>
</feature>
<evidence type="ECO:0000313" key="3">
    <source>
        <dbReference type="EMBL" id="OXA50630.1"/>
    </source>
</evidence>
<reference evidence="3 4" key="1">
    <citation type="submission" date="2015-12" db="EMBL/GenBank/DDBJ databases">
        <title>The genome of Folsomia candida.</title>
        <authorList>
            <person name="Faddeeva A."/>
            <person name="Derks M.F."/>
            <person name="Anvar Y."/>
            <person name="Smit S."/>
            <person name="Van Straalen N."/>
            <person name="Roelofs D."/>
        </authorList>
    </citation>
    <scope>NUCLEOTIDE SEQUENCE [LARGE SCALE GENOMIC DNA]</scope>
    <source>
        <strain evidence="3 4">VU population</strain>
        <tissue evidence="3">Whole body</tissue>
    </source>
</reference>
<name>A0A226E019_FOLCA</name>
<gene>
    <name evidence="3" type="ORF">Fcan01_14158</name>
</gene>
<comment type="caution">
    <text evidence="3">The sequence shown here is derived from an EMBL/GenBank/DDBJ whole genome shotgun (WGS) entry which is preliminary data.</text>
</comment>
<evidence type="ECO:0000256" key="2">
    <source>
        <dbReference type="SAM" id="Phobius"/>
    </source>
</evidence>